<dbReference type="EMBL" id="BSDP01000001">
    <property type="protein sequence ID" value="GLI26555.1"/>
    <property type="molecule type" value="Genomic_DNA"/>
</dbReference>
<evidence type="ECO:0008006" key="5">
    <source>
        <dbReference type="Google" id="ProtNLM"/>
    </source>
</evidence>
<accession>A0A9W6CVP9</accession>
<keyword evidence="2" id="KW-0812">Transmembrane</keyword>
<keyword evidence="4" id="KW-1185">Reference proteome</keyword>
<feature type="transmembrane region" description="Helical" evidence="2">
    <location>
        <begin position="227"/>
        <end position="246"/>
    </location>
</feature>
<evidence type="ECO:0000256" key="1">
    <source>
        <dbReference type="SAM" id="MobiDB-lite"/>
    </source>
</evidence>
<dbReference type="Proteomes" id="UP001144396">
    <property type="component" value="Unassembled WGS sequence"/>
</dbReference>
<organism evidence="3 4">
    <name type="scientific">Agromyces rhizosphaerae</name>
    <dbReference type="NCBI Taxonomy" id="88374"/>
    <lineage>
        <taxon>Bacteria</taxon>
        <taxon>Bacillati</taxon>
        <taxon>Actinomycetota</taxon>
        <taxon>Actinomycetes</taxon>
        <taxon>Micrococcales</taxon>
        <taxon>Microbacteriaceae</taxon>
        <taxon>Agromyces</taxon>
    </lineage>
</organism>
<feature type="transmembrane region" description="Helical" evidence="2">
    <location>
        <begin position="102"/>
        <end position="123"/>
    </location>
</feature>
<dbReference type="PANTHER" id="PTHR34821:SF2">
    <property type="entry name" value="INNER MEMBRANE PROTEIN YDCZ"/>
    <property type="match status" value="1"/>
</dbReference>
<feature type="transmembrane region" description="Helical" evidence="2">
    <location>
        <begin position="279"/>
        <end position="303"/>
    </location>
</feature>
<feature type="transmembrane region" description="Helical" evidence="2">
    <location>
        <begin position="77"/>
        <end position="96"/>
    </location>
</feature>
<evidence type="ECO:0000313" key="4">
    <source>
        <dbReference type="Proteomes" id="UP001144396"/>
    </source>
</evidence>
<evidence type="ECO:0000256" key="2">
    <source>
        <dbReference type="SAM" id="Phobius"/>
    </source>
</evidence>
<feature type="transmembrane region" description="Helical" evidence="2">
    <location>
        <begin position="135"/>
        <end position="153"/>
    </location>
</feature>
<dbReference type="InterPro" id="IPR006750">
    <property type="entry name" value="YdcZ"/>
</dbReference>
<dbReference type="Pfam" id="PF04657">
    <property type="entry name" value="DMT_YdcZ"/>
    <property type="match status" value="2"/>
</dbReference>
<gene>
    <name evidence="3" type="ORF">ARHIZOSPH14_07970</name>
</gene>
<feature type="transmembrane region" description="Helical" evidence="2">
    <location>
        <begin position="159"/>
        <end position="180"/>
    </location>
</feature>
<proteinExistence type="predicted"/>
<comment type="caution">
    <text evidence="3">The sequence shown here is derived from an EMBL/GenBank/DDBJ whole genome shotgun (WGS) entry which is preliminary data.</text>
</comment>
<keyword evidence="2" id="KW-1133">Transmembrane helix</keyword>
<dbReference type="AlphaFoldDB" id="A0A9W6CVP9"/>
<protein>
    <recommendedName>
        <fullName evidence="5">DMT family transporter</fullName>
    </recommendedName>
</protein>
<reference evidence="3" key="1">
    <citation type="submission" date="2022-12" db="EMBL/GenBank/DDBJ databases">
        <title>Reference genome sequencing for broad-spectrum identification of bacterial and archaeal isolates by mass spectrometry.</title>
        <authorList>
            <person name="Sekiguchi Y."/>
            <person name="Tourlousse D.M."/>
        </authorList>
    </citation>
    <scope>NUCLEOTIDE SEQUENCE</scope>
    <source>
        <strain evidence="3">14</strain>
    </source>
</reference>
<dbReference type="PANTHER" id="PTHR34821">
    <property type="entry name" value="INNER MEMBRANE PROTEIN YDCZ"/>
    <property type="match status" value="1"/>
</dbReference>
<feature type="transmembrane region" description="Helical" evidence="2">
    <location>
        <begin position="44"/>
        <end position="65"/>
    </location>
</feature>
<evidence type="ECO:0000313" key="3">
    <source>
        <dbReference type="EMBL" id="GLI26555.1"/>
    </source>
</evidence>
<sequence length="326" mass="31569">MNNGAAAATAAALAAGVGVSLQTSINGHASVAVDSPVVATAVNHGSALALALLVALATGAFPRAARTIRARRAQVRWWWFLGGLMGFVAVLAIITVTPAMGVVAVGVAVTLGQLAGSVAADSFGIGPGGRRPMGALRSAGIAVAVLAVIVGSIGRFEGASALAVPVVVVAGAIIAIQQAANGWIVVVTGEPAVMSVINFAVSGFFVGSALLVALATQPIDLAALPPWAPLGGAIGAVIGVVSAVAVRIIGVLSLMLCIAAGQAMGSIALDLVVPVDRVGLTAGAVVGAVLAVAAVALAGLGAVRGRARPRASGDAGAVPQPTTNEP</sequence>
<feature type="transmembrane region" description="Helical" evidence="2">
    <location>
        <begin position="253"/>
        <end position="273"/>
    </location>
</feature>
<keyword evidence="2" id="KW-0472">Membrane</keyword>
<feature type="transmembrane region" description="Helical" evidence="2">
    <location>
        <begin position="192"/>
        <end position="215"/>
    </location>
</feature>
<feature type="region of interest" description="Disordered" evidence="1">
    <location>
        <begin position="307"/>
        <end position="326"/>
    </location>
</feature>
<name>A0A9W6CVP9_9MICO</name>
<dbReference type="RefSeq" id="WP_281882566.1">
    <property type="nucleotide sequence ID" value="NZ_BSDP01000001.1"/>
</dbReference>
<dbReference type="GO" id="GO:0005886">
    <property type="term" value="C:plasma membrane"/>
    <property type="evidence" value="ECO:0007669"/>
    <property type="project" value="TreeGrafter"/>
</dbReference>